<dbReference type="AlphaFoldDB" id="A0A558AHK0"/>
<dbReference type="GO" id="GO:0004519">
    <property type="term" value="F:endonuclease activity"/>
    <property type="evidence" value="ECO:0007669"/>
    <property type="project" value="UniProtKB-KW"/>
</dbReference>
<reference evidence="1 2" key="2">
    <citation type="submission" date="2019-08" db="EMBL/GenBank/DDBJ databases">
        <title>Amycolatopsis acidicola sp. nov., isolated from peat swamp forest soil.</title>
        <authorList>
            <person name="Srisuk N."/>
        </authorList>
    </citation>
    <scope>NUCLEOTIDE SEQUENCE [LARGE SCALE GENOMIC DNA]</scope>
    <source>
        <strain evidence="1 2">TBRC 6029</strain>
    </source>
</reference>
<name>A0A558AHK0_9PSEU</name>
<gene>
    <name evidence="1" type="ORF">FNH05_32870</name>
</gene>
<organism evidence="1 2">
    <name type="scientific">Amycolatopsis rhizosphaerae</name>
    <dbReference type="NCBI Taxonomy" id="2053003"/>
    <lineage>
        <taxon>Bacteria</taxon>
        <taxon>Bacillati</taxon>
        <taxon>Actinomycetota</taxon>
        <taxon>Actinomycetes</taxon>
        <taxon>Pseudonocardiales</taxon>
        <taxon>Pseudonocardiaceae</taxon>
        <taxon>Amycolatopsis</taxon>
    </lineage>
</organism>
<proteinExistence type="predicted"/>
<keyword evidence="1" id="KW-0378">Hydrolase</keyword>
<dbReference type="EMBL" id="VJWX01000552">
    <property type="protein sequence ID" value="TVT23748.1"/>
    <property type="molecule type" value="Genomic_DNA"/>
</dbReference>
<dbReference type="Proteomes" id="UP000320011">
    <property type="component" value="Unassembled WGS sequence"/>
</dbReference>
<keyword evidence="2" id="KW-1185">Reference proteome</keyword>
<evidence type="ECO:0000313" key="2">
    <source>
        <dbReference type="Proteomes" id="UP000320011"/>
    </source>
</evidence>
<feature type="non-terminal residue" evidence="1">
    <location>
        <position position="1"/>
    </location>
</feature>
<sequence>YEAKMLGHFDHRFSTYRDATQAQLNVGSLPRPTTEQHDDPTMEPLARYWIARPEVTKALHGKWDRDWLLGWRNIARASDMRTFVSAVLPTAAINHAFPLAFPNFPGNGALLQAVWSSLAFDYVVRQKLSGTNMTYAVVKQLACPTPATFAEAAPWRTSLTLSEWVVPYVLELSYTSWRLQPYAREMGDEGPPFRWDPERRSLLRADLDAAFLHIYGLTRAEAEHVLDSFAVLRKYDERDYGEYRTRRLVLEAYDRMAVAIAPGGSAWSPLAEIPAGSGPRHPAREE</sequence>
<reference evidence="1 2" key="1">
    <citation type="submission" date="2019-07" db="EMBL/GenBank/DDBJ databases">
        <authorList>
            <person name="Duangmal K."/>
            <person name="Teo W.F.A."/>
        </authorList>
    </citation>
    <scope>NUCLEOTIDE SEQUENCE [LARGE SCALE GENOMIC DNA]</scope>
    <source>
        <strain evidence="1 2">TBRC 6029</strain>
    </source>
</reference>
<evidence type="ECO:0000313" key="1">
    <source>
        <dbReference type="EMBL" id="TVT23748.1"/>
    </source>
</evidence>
<comment type="caution">
    <text evidence="1">The sequence shown here is derived from an EMBL/GenBank/DDBJ whole genome shotgun (WGS) entry which is preliminary data.</text>
</comment>
<keyword evidence="1" id="KW-0540">Nuclease</keyword>
<accession>A0A558AHK0</accession>
<keyword evidence="1" id="KW-0255">Endonuclease</keyword>
<protein>
    <submittedName>
        <fullName evidence="1">Restriction endonuclease</fullName>
    </submittedName>
</protein>